<keyword evidence="1" id="KW-0235">DNA replication</keyword>
<dbReference type="InterPro" id="IPR029052">
    <property type="entry name" value="Metallo-depent_PP-like"/>
</dbReference>
<name>A0A378XI48_9BURK</name>
<dbReference type="SUPFAM" id="SSF56300">
    <property type="entry name" value="Metallo-dependent phosphatases"/>
    <property type="match status" value="1"/>
</dbReference>
<dbReference type="Proteomes" id="UP000594903">
    <property type="component" value="Chromosome"/>
</dbReference>
<dbReference type="GO" id="GO:0006260">
    <property type="term" value="P:DNA replication"/>
    <property type="evidence" value="ECO:0007669"/>
    <property type="project" value="UniProtKB-KW"/>
</dbReference>
<dbReference type="GO" id="GO:0006310">
    <property type="term" value="P:DNA recombination"/>
    <property type="evidence" value="ECO:0007669"/>
    <property type="project" value="UniProtKB-KW"/>
</dbReference>
<dbReference type="NCBIfam" id="TIGR00619">
    <property type="entry name" value="sbcd"/>
    <property type="match status" value="1"/>
</dbReference>
<dbReference type="EMBL" id="CP065725">
    <property type="protein sequence ID" value="QPT39883.1"/>
    <property type="molecule type" value="Genomic_DNA"/>
</dbReference>
<comment type="similarity">
    <text evidence="1">Belongs to the SbcD family.</text>
</comment>
<dbReference type="GO" id="GO:0004519">
    <property type="term" value="F:endonuclease activity"/>
    <property type="evidence" value="ECO:0007669"/>
    <property type="project" value="UniProtKB-KW"/>
</dbReference>
<dbReference type="AlphaFoldDB" id="A0A378XI48"/>
<keyword evidence="5" id="KW-1185">Reference proteome</keyword>
<dbReference type="EMBL" id="UGSB01000001">
    <property type="protein sequence ID" value="SUA57876.1"/>
    <property type="molecule type" value="Genomic_DNA"/>
</dbReference>
<organism evidence="3 4">
    <name type="scientific">Oligella ureolytica</name>
    <dbReference type="NCBI Taxonomy" id="90244"/>
    <lineage>
        <taxon>Bacteria</taxon>
        <taxon>Pseudomonadati</taxon>
        <taxon>Pseudomonadota</taxon>
        <taxon>Betaproteobacteria</taxon>
        <taxon>Burkholderiales</taxon>
        <taxon>Alcaligenaceae</taxon>
        <taxon>Oligella</taxon>
    </lineage>
</organism>
<keyword evidence="1 2" id="KW-0269">Exonuclease</keyword>
<keyword evidence="1" id="KW-0233">DNA recombination</keyword>
<reference evidence="3 4" key="1">
    <citation type="submission" date="2018-06" db="EMBL/GenBank/DDBJ databases">
        <authorList>
            <consortium name="Pathogen Informatics"/>
            <person name="Doyle S."/>
        </authorList>
    </citation>
    <scope>NUCLEOTIDE SEQUENCE [LARGE SCALE GENOMIC DNA]</scope>
    <source>
        <strain evidence="3 4">NCTC11997</strain>
    </source>
</reference>
<dbReference type="PANTHER" id="PTHR30337:SF0">
    <property type="entry name" value="NUCLEASE SBCCD SUBUNIT D"/>
    <property type="match status" value="1"/>
</dbReference>
<gene>
    <name evidence="3" type="primary">sbcD_2</name>
    <name evidence="1 2" type="synonym">sbcD</name>
    <name evidence="2" type="ORF">I6G29_12330</name>
    <name evidence="3" type="ORF">NCTC11997_02540</name>
</gene>
<dbReference type="Gene3D" id="3.60.21.10">
    <property type="match status" value="2"/>
</dbReference>
<proteinExistence type="inferred from homology"/>
<reference evidence="2 5" key="2">
    <citation type="submission" date="2020-12" db="EMBL/GenBank/DDBJ databases">
        <title>FDA dAtabase for Regulatory Grade micrObial Sequences (FDA-ARGOS): Supporting development and validation of Infectious Disease Dx tests.</title>
        <authorList>
            <person name="Sproer C."/>
            <person name="Gronow S."/>
            <person name="Severitt S."/>
            <person name="Schroder I."/>
            <person name="Tallon L."/>
            <person name="Sadzewicz L."/>
            <person name="Zhao X."/>
            <person name="Boylan J."/>
            <person name="Ott S."/>
            <person name="Bowen H."/>
            <person name="Vavikolanu K."/>
            <person name="Mehta A."/>
            <person name="Aluvathingal J."/>
            <person name="Nadendla S."/>
            <person name="Lowell S."/>
            <person name="Myers T."/>
            <person name="Yan Y."/>
            <person name="Sichtig H."/>
        </authorList>
    </citation>
    <scope>NUCLEOTIDE SEQUENCE [LARGE SCALE GENOMIC DNA]</scope>
    <source>
        <strain evidence="2 5">FDAARGOS_872</strain>
    </source>
</reference>
<dbReference type="RefSeq" id="WP_018573414.1">
    <property type="nucleotide sequence ID" value="NZ_CP065725.1"/>
</dbReference>
<comment type="function">
    <text evidence="1">SbcCD cleaves DNA hairpin structures. These structures can inhibit DNA replication and are intermediates in certain DNA recombination reactions. The complex acts as a 3'-&gt;5' double strand exonuclease that can open hairpins. It also has a 5' single-strand endonuclease activity.</text>
</comment>
<protein>
    <recommendedName>
        <fullName evidence="1">Nuclease SbcCD subunit D</fullName>
    </recommendedName>
</protein>
<evidence type="ECO:0000313" key="3">
    <source>
        <dbReference type="EMBL" id="SUA57876.1"/>
    </source>
</evidence>
<sequence>MKLLHTSDWHLGRSLYGKKQDEEHRKFLQWLLQTIKEQKIEVVVAGNHDSPSFINAPQVLLAALNVYVVGQSSGCVEDEVLQSKNAQNEVALIVCAVPYLRDRDIREAQVNESVEEKAKSMLQGIEHHYERIAAYAEHLNQQLPFPVPVIATGHLFAAGGTLLADDGVRDLYVGSLAHVSASIFPATFNYVALGHLHVPQKAAKLAHIRYCGLLIPIGFGEETQQKMVCIIEFEAEHQPIITEWPIPCFQKLARIRGNWDEMEEGLCNLKNKKAKV</sequence>
<evidence type="ECO:0000256" key="1">
    <source>
        <dbReference type="RuleBase" id="RU363069"/>
    </source>
</evidence>
<dbReference type="InterPro" id="IPR050535">
    <property type="entry name" value="DNA_Repair-Maintenance_Comp"/>
</dbReference>
<keyword evidence="1" id="KW-0540">Nuclease</keyword>
<keyword evidence="1" id="KW-0378">Hydrolase</keyword>
<evidence type="ECO:0000313" key="5">
    <source>
        <dbReference type="Proteomes" id="UP000594903"/>
    </source>
</evidence>
<dbReference type="STRING" id="1122619.GCA_000373745_00234"/>
<dbReference type="GO" id="GO:0008408">
    <property type="term" value="F:3'-5' exonuclease activity"/>
    <property type="evidence" value="ECO:0007669"/>
    <property type="project" value="InterPro"/>
</dbReference>
<comment type="subunit">
    <text evidence="1">Heterodimer of SbcC and SbcD.</text>
</comment>
<dbReference type="OrthoDB" id="9773856at2"/>
<evidence type="ECO:0000313" key="2">
    <source>
        <dbReference type="EMBL" id="QPT39883.1"/>
    </source>
</evidence>
<keyword evidence="1" id="KW-0255">Endonuclease</keyword>
<evidence type="ECO:0000313" key="4">
    <source>
        <dbReference type="Proteomes" id="UP000254603"/>
    </source>
</evidence>
<dbReference type="InterPro" id="IPR004593">
    <property type="entry name" value="SbcD"/>
</dbReference>
<accession>A0A378XI48</accession>
<dbReference type="Proteomes" id="UP000254603">
    <property type="component" value="Unassembled WGS sequence"/>
</dbReference>
<dbReference type="PANTHER" id="PTHR30337">
    <property type="entry name" value="COMPONENT OF ATP-DEPENDENT DSDNA EXONUCLEASE"/>
    <property type="match status" value="1"/>
</dbReference>